<protein>
    <submittedName>
        <fullName evidence="2">Chromate transport protein ChrA</fullName>
    </submittedName>
</protein>
<keyword evidence="1" id="KW-1133">Transmembrane helix</keyword>
<organism evidence="2 3">
    <name type="scientific">Bradyrhizobium algeriense</name>
    <dbReference type="NCBI Taxonomy" id="634784"/>
    <lineage>
        <taxon>Bacteria</taxon>
        <taxon>Pseudomonadati</taxon>
        <taxon>Pseudomonadota</taxon>
        <taxon>Alphaproteobacteria</taxon>
        <taxon>Hyphomicrobiales</taxon>
        <taxon>Nitrobacteraceae</taxon>
        <taxon>Bradyrhizobium</taxon>
    </lineage>
</organism>
<evidence type="ECO:0000313" key="3">
    <source>
        <dbReference type="Proteomes" id="UP001364224"/>
    </source>
</evidence>
<feature type="transmembrane region" description="Helical" evidence="1">
    <location>
        <begin position="46"/>
        <end position="65"/>
    </location>
</feature>
<dbReference type="Proteomes" id="UP001364224">
    <property type="component" value="Unassembled WGS sequence"/>
</dbReference>
<feature type="transmembrane region" description="Helical" evidence="1">
    <location>
        <begin position="6"/>
        <end position="25"/>
    </location>
</feature>
<sequence>MNPLLYFAFGALCVAAAALIMVLQFGFRFSPSQRLAFKKITNVLHAIWAFCAISFGTIVGVAYGWDTHGWIGAIAVGFIGCFAGAVAAASPALILQIFR</sequence>
<evidence type="ECO:0000313" key="2">
    <source>
        <dbReference type="EMBL" id="MEH2560223.1"/>
    </source>
</evidence>
<dbReference type="RefSeq" id="WP_334489171.1">
    <property type="nucleotide sequence ID" value="NZ_JAZHRV010000001.1"/>
</dbReference>
<comment type="caution">
    <text evidence="2">The sequence shown here is derived from an EMBL/GenBank/DDBJ whole genome shotgun (WGS) entry which is preliminary data.</text>
</comment>
<name>A0ABU8BNT4_9BRAD</name>
<reference evidence="2 3" key="1">
    <citation type="submission" date="2024-02" db="EMBL/GenBank/DDBJ databases">
        <title>Adaptive strategies in a cosmopolitan and abundant soil bacterium.</title>
        <authorList>
            <person name="Carini P."/>
        </authorList>
    </citation>
    <scope>NUCLEOTIDE SEQUENCE [LARGE SCALE GENOMIC DNA]</scope>
    <source>
        <strain evidence="2 3">AZCC 1608</strain>
    </source>
</reference>
<keyword evidence="3" id="KW-1185">Reference proteome</keyword>
<dbReference type="EMBL" id="JAZHRV010000001">
    <property type="protein sequence ID" value="MEH2560223.1"/>
    <property type="molecule type" value="Genomic_DNA"/>
</dbReference>
<feature type="transmembrane region" description="Helical" evidence="1">
    <location>
        <begin position="71"/>
        <end position="95"/>
    </location>
</feature>
<keyword evidence="1" id="KW-0472">Membrane</keyword>
<evidence type="ECO:0000256" key="1">
    <source>
        <dbReference type="SAM" id="Phobius"/>
    </source>
</evidence>
<proteinExistence type="predicted"/>
<keyword evidence="1" id="KW-0812">Transmembrane</keyword>
<gene>
    <name evidence="2" type="ORF">V1286_007752</name>
</gene>
<accession>A0ABU8BNT4</accession>